<dbReference type="Pfam" id="PF13472">
    <property type="entry name" value="Lipase_GDSL_2"/>
    <property type="match status" value="1"/>
</dbReference>
<dbReference type="RefSeq" id="WP_183459333.1">
    <property type="nucleotide sequence ID" value="NZ_JACHWZ010000008.1"/>
</dbReference>
<dbReference type="SUPFAM" id="SSF52266">
    <property type="entry name" value="SGNH hydrolase"/>
    <property type="match status" value="1"/>
</dbReference>
<gene>
    <name evidence="5" type="ORF">FHS09_002009</name>
</gene>
<protein>
    <submittedName>
        <fullName evidence="5">Lysophospholipase L1-like esterase</fullName>
    </submittedName>
</protein>
<dbReference type="Proteomes" id="UP000535937">
    <property type="component" value="Unassembled WGS sequence"/>
</dbReference>
<dbReference type="InterPro" id="IPR037459">
    <property type="entry name" value="RhgT-like"/>
</dbReference>
<dbReference type="EMBL" id="JACHWZ010000008">
    <property type="protein sequence ID" value="MBB3061176.1"/>
    <property type="molecule type" value="Genomic_DNA"/>
</dbReference>
<evidence type="ECO:0000259" key="4">
    <source>
        <dbReference type="Pfam" id="PF13472"/>
    </source>
</evidence>
<feature type="signal peptide" evidence="3">
    <location>
        <begin position="1"/>
        <end position="21"/>
    </location>
</feature>
<feature type="domain" description="SGNH hydrolase-type esterase" evidence="4">
    <location>
        <begin position="88"/>
        <end position="222"/>
    </location>
</feature>
<dbReference type="GO" id="GO:0016788">
    <property type="term" value="F:hydrolase activity, acting on ester bonds"/>
    <property type="evidence" value="ECO:0007669"/>
    <property type="project" value="UniProtKB-ARBA"/>
</dbReference>
<evidence type="ECO:0000313" key="6">
    <source>
        <dbReference type="Proteomes" id="UP000535937"/>
    </source>
</evidence>
<sequence>MKSLIRFALALSALWALQASATQPSAPARDHINTTHIYLAGDSTMTDQTLNADYWESRHPVTGWGQKFEPFVNGENLEALRPLIQGDRVKVVNRARGGRSTRTFFEEGRWEGIYQDLKPGDLVLIQFGHNDASVKKTERYVTVEGYKQYLRLFIDQTRARGATPIILTPVARNYPWENGKLMNDHGEYDDAARKVAQQDGVEWIDLQERSKAFFSEKGQEYVSKTYFMNLTAGQFPAYPDGQNDNTHFQPEGGVEVARLVYEGLKDIASTH</sequence>
<dbReference type="InterPro" id="IPR036514">
    <property type="entry name" value="SGNH_hydro_sf"/>
</dbReference>
<dbReference type="InterPro" id="IPR013830">
    <property type="entry name" value="SGNH_hydro"/>
</dbReference>
<feature type="chain" id="PRO_5030912552" evidence="3">
    <location>
        <begin position="22"/>
        <end position="271"/>
    </location>
</feature>
<dbReference type="PANTHER" id="PTHR43695">
    <property type="entry name" value="PUTATIVE (AFU_ORTHOLOGUE AFUA_2G17250)-RELATED"/>
    <property type="match status" value="1"/>
</dbReference>
<dbReference type="AlphaFoldDB" id="A0A7W4WCR2"/>
<reference evidence="5 6" key="1">
    <citation type="submission" date="2020-08" db="EMBL/GenBank/DDBJ databases">
        <title>Genomic Encyclopedia of Type Strains, Phase III (KMG-III): the genomes of soil and plant-associated and newly described type strains.</title>
        <authorList>
            <person name="Whitman W."/>
        </authorList>
    </citation>
    <scope>NUCLEOTIDE SEQUENCE [LARGE SCALE GENOMIC DNA]</scope>
    <source>
        <strain evidence="5 6">CECT 8799</strain>
    </source>
</reference>
<dbReference type="PANTHER" id="PTHR43695:SF1">
    <property type="entry name" value="RHAMNOGALACTURONAN ACETYLESTERASE"/>
    <property type="match status" value="1"/>
</dbReference>
<evidence type="ECO:0000256" key="3">
    <source>
        <dbReference type="SAM" id="SignalP"/>
    </source>
</evidence>
<evidence type="ECO:0000313" key="5">
    <source>
        <dbReference type="EMBL" id="MBB3061176.1"/>
    </source>
</evidence>
<proteinExistence type="inferred from homology"/>
<accession>A0A7W4WCR2</accession>
<evidence type="ECO:0000256" key="1">
    <source>
        <dbReference type="ARBA" id="ARBA00008668"/>
    </source>
</evidence>
<organism evidence="5 6">
    <name type="scientific">Microbulbifer rhizosphaerae</name>
    <dbReference type="NCBI Taxonomy" id="1562603"/>
    <lineage>
        <taxon>Bacteria</taxon>
        <taxon>Pseudomonadati</taxon>
        <taxon>Pseudomonadota</taxon>
        <taxon>Gammaproteobacteria</taxon>
        <taxon>Cellvibrionales</taxon>
        <taxon>Microbulbiferaceae</taxon>
        <taxon>Microbulbifer</taxon>
    </lineage>
</organism>
<comment type="similarity">
    <text evidence="1">Belongs to the 'GDSL' lipolytic enzyme family.</text>
</comment>
<dbReference type="Gene3D" id="3.40.50.1110">
    <property type="entry name" value="SGNH hydrolase"/>
    <property type="match status" value="1"/>
</dbReference>
<keyword evidence="3" id="KW-0732">Signal</keyword>
<evidence type="ECO:0000256" key="2">
    <source>
        <dbReference type="ARBA" id="ARBA00022801"/>
    </source>
</evidence>
<name>A0A7W4WCR2_9GAMM</name>
<keyword evidence="6" id="KW-1185">Reference proteome</keyword>
<keyword evidence="2" id="KW-0378">Hydrolase</keyword>
<comment type="caution">
    <text evidence="5">The sequence shown here is derived from an EMBL/GenBank/DDBJ whole genome shotgun (WGS) entry which is preliminary data.</text>
</comment>
<dbReference type="CDD" id="cd01821">
    <property type="entry name" value="Rhamnogalacturan_acetylesterase_like"/>
    <property type="match status" value="1"/>
</dbReference>